<feature type="region of interest" description="Disordered" evidence="3">
    <location>
        <begin position="129"/>
        <end position="181"/>
    </location>
</feature>
<feature type="region of interest" description="Disordered" evidence="3">
    <location>
        <begin position="313"/>
        <end position="348"/>
    </location>
</feature>
<feature type="compositionally biased region" description="Acidic residues" evidence="3">
    <location>
        <begin position="163"/>
        <end position="176"/>
    </location>
</feature>
<sequence>MALRVSHLTCASAPIPSDNAIGPLWCLERNLSGQPTLLRVLIESCTDKVNSCYLKGGERIHPDFQVLQKAKCKGDLPGLMSIREDIIKDKRKFWEQRKKELEDRRLKKQSADDAVEEVITRKDLKKMAKKAKAKSRITQGLRNEKGASDGFAAAPASKLGSPDDGEREEGGSDENDDFLHGATVDRQKTELSPGEWRIIHQGKVDLSELFGHHSTLPMEKPVPENLRVEIHLGASVLSSTDIDVAISENNKVLTIARKGDPYAPHTVPLPHAVDFAQGRAQFFCESHRLHLVLPVLKSGLLGSANSLKDCKVDTGSAEDAQPPLERREPLETAEPIRQDENKSIGQDHVLGKRSAVEAGQADALAAAKEDAGAGEFVASGSSAAFEWNGEDPKEDQLDGSDARLPPLLERQNSQDSAEKRRHDPKRVTTPLKLSRTPGEVLARGEAAASQAVPIRFAGEEATAASRDLSAARVSLGSLERGETRPAPRDGGFLEVTEPEFHHIARSVSSESSAEPEQETSKTSEASLDSPPDATNSGIAEIIVHTGNAASLRHDACKEKRCDTETHAPSPEKLEFASPFLIREEKPEVDDGADADDFLHHPFVECVDDSTVLSDSEARGEGKKQSLPGPSCEARGEQASREHPLNEGTQQAGEPHELEAPEIVETKQNLLLLFSLPAAFAPFEHQDNTVQVTDSRTVSSVSSFFERNQVSNGLDALLGTLRPRQLRPQPSLRLATKPRAL</sequence>
<name>F0VQX6_NEOCL</name>
<proteinExistence type="inferred from homology"/>
<dbReference type="Proteomes" id="UP000007494">
    <property type="component" value="Chromosome XII"/>
</dbReference>
<evidence type="ECO:0000313" key="6">
    <source>
        <dbReference type="Proteomes" id="UP000007494"/>
    </source>
</evidence>
<dbReference type="OrthoDB" id="5135119at2759"/>
<feature type="compositionally biased region" description="Basic and acidic residues" evidence="3">
    <location>
        <begin position="324"/>
        <end position="342"/>
    </location>
</feature>
<reference evidence="6" key="1">
    <citation type="journal article" date="2012" name="PLoS Pathog.">
        <title>Comparative genomics of the apicomplexan parasites Toxoplasma gondii and Neospora caninum: Coccidia differing in host range and transmission strategy.</title>
        <authorList>
            <person name="Reid A.J."/>
            <person name="Vermont S.J."/>
            <person name="Cotton J.A."/>
            <person name="Harris D."/>
            <person name="Hill-Cawthorne G.A."/>
            <person name="Konen-Waisman S."/>
            <person name="Latham S.M."/>
            <person name="Mourier T."/>
            <person name="Norton R."/>
            <person name="Quail M.A."/>
            <person name="Sanders M."/>
            <person name="Shanmugam D."/>
            <person name="Sohal A."/>
            <person name="Wasmuth J.D."/>
            <person name="Brunk B."/>
            <person name="Grigg M.E."/>
            <person name="Howard J.C."/>
            <person name="Parkinson J."/>
            <person name="Roos D.S."/>
            <person name="Trees A.J."/>
            <person name="Berriman M."/>
            <person name="Pain A."/>
            <person name="Wastling J.M."/>
        </authorList>
    </citation>
    <scope>NUCLEOTIDE SEQUENCE [LARGE SCALE GENOMIC DNA]</scope>
    <source>
        <strain evidence="6">Liverpool</strain>
    </source>
</reference>
<dbReference type="RefSeq" id="XP_003886149.1">
    <property type="nucleotide sequence ID" value="XM_003886100.1"/>
</dbReference>
<keyword evidence="2" id="KW-0175">Coiled coil</keyword>
<dbReference type="eggNOG" id="ENOG502SG28">
    <property type="taxonomic scope" value="Eukaryota"/>
</dbReference>
<evidence type="ECO:0000256" key="1">
    <source>
        <dbReference type="ARBA" id="ARBA00008511"/>
    </source>
</evidence>
<dbReference type="EMBL" id="FR823393">
    <property type="protein sequence ID" value="CBZ56123.1"/>
    <property type="molecule type" value="Genomic_DNA"/>
</dbReference>
<dbReference type="GeneID" id="13445346"/>
<feature type="region of interest" description="Disordered" evidence="3">
    <location>
        <begin position="474"/>
        <end position="538"/>
    </location>
</feature>
<dbReference type="AlphaFoldDB" id="F0VQX6"/>
<dbReference type="VEuPathDB" id="ToxoDB:NCLIV_065490"/>
<feature type="region of interest" description="Disordered" evidence="3">
    <location>
        <begin position="385"/>
        <end position="450"/>
    </location>
</feature>
<dbReference type="InterPro" id="IPR041442">
    <property type="entry name" value="PIH1D1/2/3_CS-like"/>
</dbReference>
<dbReference type="PANTHER" id="PTHR22997:SF0">
    <property type="entry name" value="PIH1 DOMAIN-CONTAINING PROTEIN 1"/>
    <property type="match status" value="1"/>
</dbReference>
<feature type="compositionally biased region" description="Basic and acidic residues" evidence="3">
    <location>
        <begin position="633"/>
        <end position="644"/>
    </location>
</feature>
<feature type="compositionally biased region" description="Polar residues" evidence="3">
    <location>
        <begin position="506"/>
        <end position="537"/>
    </location>
</feature>
<dbReference type="PANTHER" id="PTHR22997">
    <property type="entry name" value="PIH1 DOMAIN-CONTAINING PROTEIN 1"/>
    <property type="match status" value="1"/>
</dbReference>
<dbReference type="InParanoid" id="F0VQX6"/>
<dbReference type="GO" id="GO:0005737">
    <property type="term" value="C:cytoplasm"/>
    <property type="evidence" value="ECO:0007669"/>
    <property type="project" value="TreeGrafter"/>
</dbReference>
<accession>F0VQX6</accession>
<evidence type="ECO:0000256" key="2">
    <source>
        <dbReference type="SAM" id="Coils"/>
    </source>
</evidence>
<protein>
    <recommendedName>
        <fullName evidence="4">PIH1D1/2/3 CS-like domain-containing protein</fullName>
    </recommendedName>
</protein>
<dbReference type="InterPro" id="IPR050734">
    <property type="entry name" value="PIH1/Kintoun_subfamily"/>
</dbReference>
<dbReference type="OMA" id="GRAQFFR"/>
<evidence type="ECO:0000256" key="3">
    <source>
        <dbReference type="SAM" id="MobiDB-lite"/>
    </source>
</evidence>
<evidence type="ECO:0000313" key="5">
    <source>
        <dbReference type="EMBL" id="CBZ56123.1"/>
    </source>
</evidence>
<dbReference type="Pfam" id="PF18201">
    <property type="entry name" value="PIH1_CS"/>
    <property type="match status" value="1"/>
</dbReference>
<feature type="coiled-coil region" evidence="2">
    <location>
        <begin position="84"/>
        <end position="111"/>
    </location>
</feature>
<feature type="region of interest" description="Disordered" evidence="3">
    <location>
        <begin position="611"/>
        <end position="653"/>
    </location>
</feature>
<comment type="similarity">
    <text evidence="1">Belongs to the PIH1 family.</text>
</comment>
<feature type="domain" description="PIH1D1/2/3 CS-like" evidence="4">
    <location>
        <begin position="195"/>
        <end position="296"/>
    </location>
</feature>
<keyword evidence="6" id="KW-1185">Reference proteome</keyword>
<organism evidence="5 6">
    <name type="scientific">Neospora caninum (strain Liverpool)</name>
    <dbReference type="NCBI Taxonomy" id="572307"/>
    <lineage>
        <taxon>Eukaryota</taxon>
        <taxon>Sar</taxon>
        <taxon>Alveolata</taxon>
        <taxon>Apicomplexa</taxon>
        <taxon>Conoidasida</taxon>
        <taxon>Coccidia</taxon>
        <taxon>Eucoccidiorida</taxon>
        <taxon>Eimeriorina</taxon>
        <taxon>Sarcocystidae</taxon>
        <taxon>Neospora</taxon>
    </lineage>
</organism>
<gene>
    <name evidence="5" type="ORF">NCLIV_065490</name>
</gene>
<evidence type="ECO:0000259" key="4">
    <source>
        <dbReference type="Pfam" id="PF18201"/>
    </source>
</evidence>